<feature type="transmembrane region" description="Helical" evidence="2">
    <location>
        <begin position="282"/>
        <end position="308"/>
    </location>
</feature>
<feature type="transmembrane region" description="Helical" evidence="2">
    <location>
        <begin position="52"/>
        <end position="70"/>
    </location>
</feature>
<dbReference type="EMBL" id="JAUQSX010000005">
    <property type="protein sequence ID" value="MDO7846907.1"/>
    <property type="molecule type" value="Genomic_DNA"/>
</dbReference>
<gene>
    <name evidence="3" type="ORF">Q5H92_11105</name>
</gene>
<feature type="transmembrane region" description="Helical" evidence="2">
    <location>
        <begin position="391"/>
        <end position="413"/>
    </location>
</feature>
<keyword evidence="4" id="KW-1185">Reference proteome</keyword>
<organism evidence="3 4">
    <name type="scientific">Hymenobacter mellowenesis</name>
    <dbReference type="NCBI Taxonomy" id="3063995"/>
    <lineage>
        <taxon>Bacteria</taxon>
        <taxon>Pseudomonadati</taxon>
        <taxon>Bacteroidota</taxon>
        <taxon>Cytophagia</taxon>
        <taxon>Cytophagales</taxon>
        <taxon>Hymenobacteraceae</taxon>
        <taxon>Hymenobacter</taxon>
    </lineage>
</organism>
<feature type="transmembrane region" description="Helical" evidence="2">
    <location>
        <begin position="82"/>
        <end position="115"/>
    </location>
</feature>
<feature type="region of interest" description="Disordered" evidence="1">
    <location>
        <begin position="1"/>
        <end position="21"/>
    </location>
</feature>
<keyword evidence="2" id="KW-0472">Membrane</keyword>
<accession>A0ABT9ADY8</accession>
<feature type="transmembrane region" description="Helical" evidence="2">
    <location>
        <begin position="215"/>
        <end position="241"/>
    </location>
</feature>
<proteinExistence type="predicted"/>
<evidence type="ECO:0000256" key="1">
    <source>
        <dbReference type="SAM" id="MobiDB-lite"/>
    </source>
</evidence>
<feature type="transmembrane region" description="Helical" evidence="2">
    <location>
        <begin position="165"/>
        <end position="187"/>
    </location>
</feature>
<name>A0ABT9ADY8_9BACT</name>
<feature type="transmembrane region" description="Helical" evidence="2">
    <location>
        <begin position="357"/>
        <end position="379"/>
    </location>
</feature>
<dbReference type="InterPro" id="IPR025291">
    <property type="entry name" value="DUF4153"/>
</dbReference>
<evidence type="ECO:0000313" key="3">
    <source>
        <dbReference type="EMBL" id="MDO7846907.1"/>
    </source>
</evidence>
<evidence type="ECO:0000256" key="2">
    <source>
        <dbReference type="SAM" id="Phobius"/>
    </source>
</evidence>
<dbReference type="RefSeq" id="WP_305011592.1">
    <property type="nucleotide sequence ID" value="NZ_JAUQSX010000005.1"/>
</dbReference>
<dbReference type="Pfam" id="PF13687">
    <property type="entry name" value="DUF4153"/>
    <property type="match status" value="1"/>
</dbReference>
<keyword evidence="2" id="KW-0812">Transmembrane</keyword>
<evidence type="ECO:0000313" key="4">
    <source>
        <dbReference type="Proteomes" id="UP001167796"/>
    </source>
</evidence>
<reference evidence="3" key="1">
    <citation type="submission" date="2023-07" db="EMBL/GenBank/DDBJ databases">
        <authorList>
            <person name="Kim M.K."/>
        </authorList>
    </citation>
    <scope>NUCLEOTIDE SEQUENCE</scope>
    <source>
        <strain evidence="3">M29</strain>
    </source>
</reference>
<sequence>METSLQPGAQWPAASPANFATTTPHPPLTRVQKILLPLGMVLFDWLFWQETGGVNMLVFMLFIVVAQLVLLPRVAAVRRSGYFWLAVVGTVFSGAMMAVYGSGAAALACWASVLLLLGYVNQPHLKLVLYAALTATNSVAQAWLRVLRGLRTPRHGGAGVRRGWFYGRLLVVPLVILGAFHLLFAVANSEYDRISGRALAVLGNWLARLIPDISLAHLLFVAVGFVLVAGVLVAVPVYVFADHESRFGEFIRRQRDRVASFGVRRPDFRLQTRRALDLRKEFYAAAAVFGLVNLLLLVVNAIDIRWLWFGFEPAPGFNLMQFVHEGTYVLIFSILLAMGIVLWFFRRNLNFYQPGLPWLRGGATVWVVQNAVLAVSVGLRNYYYILHCGVAYKRIGVCFFLLLVFFGLGTVLLKIWQRRSAYSLVRLNALAVYAVLLMLAAGNWEVWMAKYNLQPRFRSIDIGFLLTMPDRVLPTLQARRAVLNQVPQLTADTEYGTYQVVGAAEAQHRLDVALANARAAYAAPSDWQSFTWVDYQAGHQLRSHE</sequence>
<keyword evidence="2" id="KW-1133">Transmembrane helix</keyword>
<protein>
    <submittedName>
        <fullName evidence="3">DUF4173 domain-containing protein</fullName>
    </submittedName>
</protein>
<comment type="caution">
    <text evidence="3">The sequence shown here is derived from an EMBL/GenBank/DDBJ whole genome shotgun (WGS) entry which is preliminary data.</text>
</comment>
<feature type="transmembrane region" description="Helical" evidence="2">
    <location>
        <begin position="328"/>
        <end position="345"/>
    </location>
</feature>
<dbReference type="Proteomes" id="UP001167796">
    <property type="component" value="Unassembled WGS sequence"/>
</dbReference>
<feature type="transmembrane region" description="Helical" evidence="2">
    <location>
        <begin position="425"/>
        <end position="444"/>
    </location>
</feature>